<reference evidence="1 2" key="1">
    <citation type="submission" date="2024-10" db="EMBL/GenBank/DDBJ databases">
        <authorList>
            <person name="Kim D."/>
        </authorList>
    </citation>
    <scope>NUCLEOTIDE SEQUENCE [LARGE SCALE GENOMIC DNA]</scope>
    <source>
        <strain evidence="1">BH-2024</strain>
    </source>
</reference>
<dbReference type="EMBL" id="JBICBT010000997">
    <property type="protein sequence ID" value="KAL3088743.1"/>
    <property type="molecule type" value="Genomic_DNA"/>
</dbReference>
<comment type="caution">
    <text evidence="1">The sequence shown here is derived from an EMBL/GenBank/DDBJ whole genome shotgun (WGS) entry which is preliminary data.</text>
</comment>
<evidence type="ECO:0000313" key="2">
    <source>
        <dbReference type="Proteomes" id="UP001620626"/>
    </source>
</evidence>
<dbReference type="Proteomes" id="UP001620626">
    <property type="component" value="Unassembled WGS sequence"/>
</dbReference>
<sequence>MLFEELAGANVFSSVMVNAIMSSDPLGYMLICHWQPVRRPRRQANEMELEMYTGRTMPLRAAETGKFGTDRIGGCCTTLSQTMQKRRI</sequence>
<name>A0ABD2JDP0_9BILA</name>
<evidence type="ECO:0000313" key="1">
    <source>
        <dbReference type="EMBL" id="KAL3088743.1"/>
    </source>
</evidence>
<accession>A0ABD2JDP0</accession>
<gene>
    <name evidence="1" type="ORF">niasHT_024707</name>
</gene>
<organism evidence="1 2">
    <name type="scientific">Heterodera trifolii</name>
    <dbReference type="NCBI Taxonomy" id="157864"/>
    <lineage>
        <taxon>Eukaryota</taxon>
        <taxon>Metazoa</taxon>
        <taxon>Ecdysozoa</taxon>
        <taxon>Nematoda</taxon>
        <taxon>Chromadorea</taxon>
        <taxon>Rhabditida</taxon>
        <taxon>Tylenchina</taxon>
        <taxon>Tylenchomorpha</taxon>
        <taxon>Tylenchoidea</taxon>
        <taxon>Heteroderidae</taxon>
        <taxon>Heteroderinae</taxon>
        <taxon>Heterodera</taxon>
    </lineage>
</organism>
<keyword evidence="2" id="KW-1185">Reference proteome</keyword>
<protein>
    <submittedName>
        <fullName evidence="1">Uncharacterized protein</fullName>
    </submittedName>
</protein>
<proteinExistence type="predicted"/>
<dbReference type="AlphaFoldDB" id="A0ABD2JDP0"/>